<dbReference type="GO" id="GO:0003723">
    <property type="term" value="F:RNA binding"/>
    <property type="evidence" value="ECO:0007669"/>
    <property type="project" value="TreeGrafter"/>
</dbReference>
<dbReference type="GO" id="GO:0005634">
    <property type="term" value="C:nucleus"/>
    <property type="evidence" value="ECO:0007669"/>
    <property type="project" value="TreeGrafter"/>
</dbReference>
<feature type="non-terminal residue" evidence="1">
    <location>
        <position position="1"/>
    </location>
</feature>
<dbReference type="Gene3D" id="2.60.120.920">
    <property type="match status" value="1"/>
</dbReference>
<dbReference type="InterPro" id="IPR027417">
    <property type="entry name" value="P-loop_NTPase"/>
</dbReference>
<dbReference type="EMBL" id="GECZ01006974">
    <property type="protein sequence ID" value="JAS62795.1"/>
    <property type="molecule type" value="Transcribed_RNA"/>
</dbReference>
<organism evidence="1">
    <name type="scientific">Cuerna arida</name>
    <dbReference type="NCBI Taxonomy" id="1464854"/>
    <lineage>
        <taxon>Eukaryota</taxon>
        <taxon>Metazoa</taxon>
        <taxon>Ecdysozoa</taxon>
        <taxon>Arthropoda</taxon>
        <taxon>Hexapoda</taxon>
        <taxon>Insecta</taxon>
        <taxon>Pterygota</taxon>
        <taxon>Neoptera</taxon>
        <taxon>Paraneoptera</taxon>
        <taxon>Hemiptera</taxon>
        <taxon>Auchenorrhyncha</taxon>
        <taxon>Membracoidea</taxon>
        <taxon>Cicadellidae</taxon>
        <taxon>Cicadellinae</taxon>
        <taxon>Proconiini</taxon>
        <taxon>Cuerna</taxon>
    </lineage>
</organism>
<name>A0A1B6GK35_9HEMI</name>
<sequence>AATHCVRVGCSILNSNYLLGEDRCSFGYDLLGYKVAHDQFVPHRIPGLKDVPEIGDKIYVFMELENKSFKMYVTYNTDEIQPQNLIFDETIEDVESLALFPHLSVRNFGVELTFGGPEPTITAPEPTADEKMDVDITNPIFSELNGYTILGDVIDKVPGMKRIEQREDCEVFLLIGMPRTGKTAWAQRHVAENPEKSFYVIGKEQLRDKMKMNGRMLKVASEHQMDKCLNHLLNIATRRRRNFIIDDCSLYYRTQTSRMRNFNGYKRTAVVMTIAHDKQDEVFAQMNMPRPRIMEMKANINVPKINDFVEHVIYGNLPETDALPVIEKMTKEGREAGFSFQDRKNHGNMRRDFNAGNQMRYQGWNMGPWMYPPHGYYNPHYGNANVMYNYNMRNWNGNWGNNAWGWQGGWGSGYSKQAAYGIGM</sequence>
<dbReference type="GO" id="GO:0000380">
    <property type="term" value="P:alternative mRNA splicing, via spliceosome"/>
    <property type="evidence" value="ECO:0007669"/>
    <property type="project" value="TreeGrafter"/>
</dbReference>
<dbReference type="PANTHER" id="PTHR12381:SF56">
    <property type="entry name" value="B30.2_SPRY DOMAIN-CONTAINING PROTEIN-RELATED"/>
    <property type="match status" value="1"/>
</dbReference>
<dbReference type="AlphaFoldDB" id="A0A1B6GK35"/>
<feature type="non-terminal residue" evidence="1">
    <location>
        <position position="424"/>
    </location>
</feature>
<dbReference type="SUPFAM" id="SSF52540">
    <property type="entry name" value="P-loop containing nucleoside triphosphate hydrolases"/>
    <property type="match status" value="1"/>
</dbReference>
<protein>
    <recommendedName>
        <fullName evidence="2">SPRY domain-containing protein</fullName>
    </recommendedName>
</protein>
<accession>A0A1B6GK35</accession>
<dbReference type="PANTHER" id="PTHR12381">
    <property type="entry name" value="HETEROGENEOUS NUCLEAR RIBONUCLEOPROTEIN U FAMILY MEMBER"/>
    <property type="match status" value="1"/>
</dbReference>
<evidence type="ECO:0008006" key="2">
    <source>
        <dbReference type="Google" id="ProtNLM"/>
    </source>
</evidence>
<proteinExistence type="predicted"/>
<reference evidence="1" key="1">
    <citation type="submission" date="2015-11" db="EMBL/GenBank/DDBJ databases">
        <title>De novo transcriptome assembly of four potential Pierce s Disease insect vectors from Arizona vineyards.</title>
        <authorList>
            <person name="Tassone E.E."/>
        </authorList>
    </citation>
    <scope>NUCLEOTIDE SEQUENCE</scope>
</reference>
<gene>
    <name evidence="1" type="ORF">g.8008</name>
</gene>
<evidence type="ECO:0000313" key="1">
    <source>
        <dbReference type="EMBL" id="JAS62795.1"/>
    </source>
</evidence>
<dbReference type="InterPro" id="IPR043136">
    <property type="entry name" value="B30.2/SPRY_sf"/>
</dbReference>
<dbReference type="Gene3D" id="3.40.50.300">
    <property type="entry name" value="P-loop containing nucleotide triphosphate hydrolases"/>
    <property type="match status" value="1"/>
</dbReference>
<dbReference type="Pfam" id="PF13671">
    <property type="entry name" value="AAA_33"/>
    <property type="match status" value="1"/>
</dbReference>